<evidence type="ECO:0000313" key="3">
    <source>
        <dbReference type="EMBL" id="KAL3514601.1"/>
    </source>
</evidence>
<dbReference type="InterPro" id="IPR002052">
    <property type="entry name" value="DNA_methylase_N6_adenine_CS"/>
</dbReference>
<evidence type="ECO:0000256" key="2">
    <source>
        <dbReference type="SAM" id="MobiDB-lite"/>
    </source>
</evidence>
<proteinExistence type="inferred from homology"/>
<dbReference type="AlphaFoldDB" id="A0ABD2Z6Z2"/>
<evidence type="ECO:0008006" key="5">
    <source>
        <dbReference type="Google" id="ProtNLM"/>
    </source>
</evidence>
<name>A0ABD2Z6Z2_9GENT</name>
<sequence length="433" mass="50344">MEDPGTRDRLSRFLKSGIYRFENSAAIFIDPVRVLNGSYTRFRVSPTAYYSRFFEDESTSTNSIENTPEAPPDTRKRKRKKQRKPRPLNETEQIAQQRHQEARPLLLKAHETLLGTIELLAYLRRLRSDRCTEEEGRESLVKRDAIELNFVELGSVWQAPYYEISLNFDQDKIFTQDGGNPLIPCCKQILVPVFNNFVVNDGDSDLEAELLEHNYIIPRKSCFYMSDLKEIHNLVPVESDGGFNFILIDPPWENSSAYQKLKYQTLPNYYFLSLPIKKLTHTDGALIALWVTNREKLRRFVENELFPAWGVKYAATFYWLKVKPDGSLISELDLFHHRPYECLVLGYCYQKDIDLLGHNPVPDNQVFISVPGDYSRKPPVGDLLLEYVPGSRHACRLELFARELSDGWNCWGNEPLHFQGTKYFLKRRKIDGT</sequence>
<dbReference type="PANTHER" id="PTHR12829:SF4">
    <property type="entry name" value="N(6)-ADENINE-SPECIFIC METHYLTRANSFERASE METTL4"/>
    <property type="match status" value="1"/>
</dbReference>
<dbReference type="PROSITE" id="PS51143">
    <property type="entry name" value="MT_A70"/>
    <property type="match status" value="1"/>
</dbReference>
<feature type="region of interest" description="Disordered" evidence="2">
    <location>
        <begin position="57"/>
        <end position="99"/>
    </location>
</feature>
<dbReference type="PROSITE" id="PS00092">
    <property type="entry name" value="N6_MTASE"/>
    <property type="match status" value="1"/>
</dbReference>
<evidence type="ECO:0000256" key="1">
    <source>
        <dbReference type="PROSITE-ProRule" id="PRU00489"/>
    </source>
</evidence>
<dbReference type="Pfam" id="PF05063">
    <property type="entry name" value="MT-A70"/>
    <property type="match status" value="1"/>
</dbReference>
<protein>
    <recommendedName>
        <fullName evidence="5">Methyltransferase-like protein 2</fullName>
    </recommendedName>
</protein>
<organism evidence="3 4">
    <name type="scientific">Cinchona calisaya</name>
    <dbReference type="NCBI Taxonomy" id="153742"/>
    <lineage>
        <taxon>Eukaryota</taxon>
        <taxon>Viridiplantae</taxon>
        <taxon>Streptophyta</taxon>
        <taxon>Embryophyta</taxon>
        <taxon>Tracheophyta</taxon>
        <taxon>Spermatophyta</taxon>
        <taxon>Magnoliopsida</taxon>
        <taxon>eudicotyledons</taxon>
        <taxon>Gunneridae</taxon>
        <taxon>Pentapetalae</taxon>
        <taxon>asterids</taxon>
        <taxon>lamiids</taxon>
        <taxon>Gentianales</taxon>
        <taxon>Rubiaceae</taxon>
        <taxon>Cinchonoideae</taxon>
        <taxon>Cinchoneae</taxon>
        <taxon>Cinchona</taxon>
    </lineage>
</organism>
<dbReference type="Proteomes" id="UP001630127">
    <property type="component" value="Unassembled WGS sequence"/>
</dbReference>
<feature type="compositionally biased region" description="Basic residues" evidence="2">
    <location>
        <begin position="75"/>
        <end position="86"/>
    </location>
</feature>
<dbReference type="InterPro" id="IPR007757">
    <property type="entry name" value="MT-A70-like"/>
</dbReference>
<dbReference type="SUPFAM" id="SSF53335">
    <property type="entry name" value="S-adenosyl-L-methionine-dependent methyltransferases"/>
    <property type="match status" value="1"/>
</dbReference>
<keyword evidence="4" id="KW-1185">Reference proteome</keyword>
<dbReference type="PANTHER" id="PTHR12829">
    <property type="entry name" value="N6-ADENOSINE-METHYLTRANSFERASE"/>
    <property type="match status" value="1"/>
</dbReference>
<accession>A0ABD2Z6Z2</accession>
<gene>
    <name evidence="3" type="ORF">ACH5RR_027318</name>
</gene>
<comment type="caution">
    <text evidence="3">The sequence shown here is derived from an EMBL/GenBank/DDBJ whole genome shotgun (WGS) entry which is preliminary data.</text>
</comment>
<comment type="similarity">
    <text evidence="1">Belongs to the MT-A70-like family.</text>
</comment>
<dbReference type="InterPro" id="IPR029063">
    <property type="entry name" value="SAM-dependent_MTases_sf"/>
</dbReference>
<reference evidence="3 4" key="1">
    <citation type="submission" date="2024-11" db="EMBL/GenBank/DDBJ databases">
        <title>A near-complete genome assembly of Cinchona calisaya.</title>
        <authorList>
            <person name="Lian D.C."/>
            <person name="Zhao X.W."/>
            <person name="Wei L."/>
        </authorList>
    </citation>
    <scope>NUCLEOTIDE SEQUENCE [LARGE SCALE GENOMIC DNA]</scope>
    <source>
        <tissue evidence="3">Nenye</tissue>
    </source>
</reference>
<dbReference type="EMBL" id="JBJUIK010000011">
    <property type="protein sequence ID" value="KAL3514601.1"/>
    <property type="molecule type" value="Genomic_DNA"/>
</dbReference>
<evidence type="ECO:0000313" key="4">
    <source>
        <dbReference type="Proteomes" id="UP001630127"/>
    </source>
</evidence>